<dbReference type="Proteomes" id="UP000287447">
    <property type="component" value="Unassembled WGS sequence"/>
</dbReference>
<evidence type="ECO:0000256" key="1">
    <source>
        <dbReference type="SAM" id="MobiDB-lite"/>
    </source>
</evidence>
<keyword evidence="2" id="KW-0732">Signal</keyword>
<feature type="signal peptide" evidence="2">
    <location>
        <begin position="1"/>
        <end position="20"/>
    </location>
</feature>
<evidence type="ECO:0000256" key="2">
    <source>
        <dbReference type="SAM" id="SignalP"/>
    </source>
</evidence>
<comment type="caution">
    <text evidence="3">The sequence shown here is derived from an EMBL/GenBank/DDBJ whole genome shotgun (WGS) entry which is preliminary data.</text>
</comment>
<dbReference type="Gene3D" id="3.30.110.70">
    <property type="entry name" value="Hypothetical protein apc22750. Chain B"/>
    <property type="match status" value="1"/>
</dbReference>
<protein>
    <submittedName>
        <fullName evidence="3">Uncharacterized protein</fullName>
    </submittedName>
</protein>
<evidence type="ECO:0000313" key="3">
    <source>
        <dbReference type="EMBL" id="RVU39169.1"/>
    </source>
</evidence>
<sequence length="141" mass="14943">MRSFIVLVSTALLLTGCATWSSTSVDKPDAPAKQQVSTTQQASTTAGAETTATKAPEDIIVTDEDITDRAYESLGDITATVNKTTIFNADPTPEMVEVELREKAAELGADAVVLVRYGNAGVSLFSWGSLEGKGRAVRFVE</sequence>
<name>A0A3S2VT24_9PROT</name>
<evidence type="ECO:0000313" key="4">
    <source>
        <dbReference type="Proteomes" id="UP000287447"/>
    </source>
</evidence>
<dbReference type="EMBL" id="SADE01000001">
    <property type="protein sequence ID" value="RVU39169.1"/>
    <property type="molecule type" value="Genomic_DNA"/>
</dbReference>
<keyword evidence="4" id="KW-1185">Reference proteome</keyword>
<proteinExistence type="predicted"/>
<dbReference type="RefSeq" id="WP_127764540.1">
    <property type="nucleotide sequence ID" value="NZ_SADE01000001.1"/>
</dbReference>
<feature type="chain" id="PRO_5018598167" evidence="2">
    <location>
        <begin position="21"/>
        <end position="141"/>
    </location>
</feature>
<dbReference type="PROSITE" id="PS51257">
    <property type="entry name" value="PROKAR_LIPOPROTEIN"/>
    <property type="match status" value="1"/>
</dbReference>
<feature type="region of interest" description="Disordered" evidence="1">
    <location>
        <begin position="23"/>
        <end position="53"/>
    </location>
</feature>
<organism evidence="3 4">
    <name type="scientific">Hwanghaeella grinnelliae</name>
    <dbReference type="NCBI Taxonomy" id="2500179"/>
    <lineage>
        <taxon>Bacteria</taxon>
        <taxon>Pseudomonadati</taxon>
        <taxon>Pseudomonadota</taxon>
        <taxon>Alphaproteobacteria</taxon>
        <taxon>Rhodospirillales</taxon>
        <taxon>Rhodospirillaceae</taxon>
        <taxon>Hwanghaeella</taxon>
    </lineage>
</organism>
<dbReference type="OrthoDB" id="7510224at2"/>
<accession>A0A3S2VT24</accession>
<gene>
    <name evidence="3" type="ORF">EOI86_07935</name>
</gene>
<feature type="compositionally biased region" description="Low complexity" evidence="1">
    <location>
        <begin position="32"/>
        <end position="53"/>
    </location>
</feature>
<reference evidence="4" key="1">
    <citation type="submission" date="2019-01" db="EMBL/GenBank/DDBJ databases">
        <title>Gri0909 isolated from a small marine red alga.</title>
        <authorList>
            <person name="Kim J."/>
            <person name="Jeong S.E."/>
            <person name="Jeon C.O."/>
        </authorList>
    </citation>
    <scope>NUCLEOTIDE SEQUENCE [LARGE SCALE GENOMIC DNA]</scope>
    <source>
        <strain evidence="4">Gri0909</strain>
    </source>
</reference>
<dbReference type="AlphaFoldDB" id="A0A3S2VT24"/>